<evidence type="ECO:0000256" key="1">
    <source>
        <dbReference type="SAM" id="MobiDB-lite"/>
    </source>
</evidence>
<protein>
    <submittedName>
        <fullName evidence="2">Uncharacterized protein</fullName>
    </submittedName>
</protein>
<dbReference type="Proteomes" id="UP001630127">
    <property type="component" value="Unassembled WGS sequence"/>
</dbReference>
<keyword evidence="3" id="KW-1185">Reference proteome</keyword>
<accession>A0ABD2Y0G1</accession>
<gene>
    <name evidence="2" type="ORF">ACH5RR_039741</name>
</gene>
<feature type="compositionally biased region" description="Basic and acidic residues" evidence="1">
    <location>
        <begin position="244"/>
        <end position="254"/>
    </location>
</feature>
<organism evidence="2 3">
    <name type="scientific">Cinchona calisaya</name>
    <dbReference type="NCBI Taxonomy" id="153742"/>
    <lineage>
        <taxon>Eukaryota</taxon>
        <taxon>Viridiplantae</taxon>
        <taxon>Streptophyta</taxon>
        <taxon>Embryophyta</taxon>
        <taxon>Tracheophyta</taxon>
        <taxon>Spermatophyta</taxon>
        <taxon>Magnoliopsida</taxon>
        <taxon>eudicotyledons</taxon>
        <taxon>Gunneridae</taxon>
        <taxon>Pentapetalae</taxon>
        <taxon>asterids</taxon>
        <taxon>lamiids</taxon>
        <taxon>Gentianales</taxon>
        <taxon>Rubiaceae</taxon>
        <taxon>Cinchonoideae</taxon>
        <taxon>Cinchoneae</taxon>
        <taxon>Cinchona</taxon>
    </lineage>
</organism>
<evidence type="ECO:0000313" key="3">
    <source>
        <dbReference type="Proteomes" id="UP001630127"/>
    </source>
</evidence>
<evidence type="ECO:0000313" key="2">
    <source>
        <dbReference type="EMBL" id="KAL3500648.1"/>
    </source>
</evidence>
<dbReference type="AlphaFoldDB" id="A0ABD2Y0G1"/>
<sequence>MVWKVNSISLKWERKFHEEIDPLLNDVHHNYAFFGPSVYHEGNLHWLSQHSGVIVYNLENEYFDLLFVNVPGDLANLDEFGFRNCTKKNKNNAATAAGTSTSSSTRSSRVCNCRFLGECGGKLAYARVTVDSQFFLWILEDYQSRLSSHNYRVVEKLPGSFFDGRVLAFENKADFVLLSLKNNVFWYNSNTTELKKVHEIVKEYDHNAKCEGFLVPYKLPRDNAPITPRIIPVSHPSPPDDDETARPAIRDHRSTPSSLPMDRLFYHYAVPHLAAQFKLLPAYDELIKSGLGSTIPSASLFMCQSGISIILINGHRNTIVIWFDLKLVSTVDVFPAGTRKIIQDRSD</sequence>
<comment type="caution">
    <text evidence="2">The sequence shown here is derived from an EMBL/GenBank/DDBJ whole genome shotgun (WGS) entry which is preliminary data.</text>
</comment>
<name>A0ABD2Y0G1_9GENT</name>
<feature type="region of interest" description="Disordered" evidence="1">
    <location>
        <begin position="229"/>
        <end position="255"/>
    </location>
</feature>
<dbReference type="EMBL" id="JBJUIK010000016">
    <property type="protein sequence ID" value="KAL3500648.1"/>
    <property type="molecule type" value="Genomic_DNA"/>
</dbReference>
<proteinExistence type="predicted"/>
<reference evidence="2 3" key="1">
    <citation type="submission" date="2024-11" db="EMBL/GenBank/DDBJ databases">
        <title>A near-complete genome assembly of Cinchona calisaya.</title>
        <authorList>
            <person name="Lian D.C."/>
            <person name="Zhao X.W."/>
            <person name="Wei L."/>
        </authorList>
    </citation>
    <scope>NUCLEOTIDE SEQUENCE [LARGE SCALE GENOMIC DNA]</scope>
    <source>
        <tissue evidence="2">Nenye</tissue>
    </source>
</reference>